<protein>
    <recommendedName>
        <fullName evidence="4">CCHC-type domain-containing protein</fullName>
    </recommendedName>
</protein>
<name>A0A498LED8_LABRO</name>
<dbReference type="EMBL" id="QBIY01013407">
    <property type="protein sequence ID" value="RXN05336.1"/>
    <property type="molecule type" value="Genomic_DNA"/>
</dbReference>
<evidence type="ECO:0000313" key="2">
    <source>
        <dbReference type="EMBL" id="RXN05336.1"/>
    </source>
</evidence>
<reference evidence="2 3" key="1">
    <citation type="submission" date="2018-03" db="EMBL/GenBank/DDBJ databases">
        <title>Draft genome sequence of Rohu Carp (Labeo rohita).</title>
        <authorList>
            <person name="Das P."/>
            <person name="Kushwaha B."/>
            <person name="Joshi C.G."/>
            <person name="Kumar D."/>
            <person name="Nagpure N.S."/>
            <person name="Sahoo L."/>
            <person name="Das S.P."/>
            <person name="Bit A."/>
            <person name="Patnaik S."/>
            <person name="Meher P.K."/>
            <person name="Jayasankar P."/>
            <person name="Koringa P.G."/>
            <person name="Patel N.V."/>
            <person name="Hinsu A.T."/>
            <person name="Kumar R."/>
            <person name="Pandey M."/>
            <person name="Agarwal S."/>
            <person name="Srivastava S."/>
            <person name="Singh M."/>
            <person name="Iquebal M.A."/>
            <person name="Jaiswal S."/>
            <person name="Angadi U.B."/>
            <person name="Kumar N."/>
            <person name="Raza M."/>
            <person name="Shah T.M."/>
            <person name="Rai A."/>
            <person name="Jena J.K."/>
        </authorList>
    </citation>
    <scope>NUCLEOTIDE SEQUENCE [LARGE SCALE GENOMIC DNA]</scope>
    <source>
        <strain evidence="2">DASCIFA01</strain>
        <tissue evidence="2">Testis</tissue>
    </source>
</reference>
<evidence type="ECO:0000313" key="3">
    <source>
        <dbReference type="Proteomes" id="UP000290572"/>
    </source>
</evidence>
<dbReference type="Proteomes" id="UP000290572">
    <property type="component" value="Unassembled WGS sequence"/>
</dbReference>
<gene>
    <name evidence="2" type="ORF">ROHU_033481</name>
</gene>
<evidence type="ECO:0000256" key="1">
    <source>
        <dbReference type="SAM" id="MobiDB-lite"/>
    </source>
</evidence>
<evidence type="ECO:0008006" key="4">
    <source>
        <dbReference type="Google" id="ProtNLM"/>
    </source>
</evidence>
<comment type="caution">
    <text evidence="2">The sequence shown here is derived from an EMBL/GenBank/DDBJ whole genome shotgun (WGS) entry which is preliminary data.</text>
</comment>
<organism evidence="2 3">
    <name type="scientific">Labeo rohita</name>
    <name type="common">Indian major carp</name>
    <name type="synonym">Cyprinus rohita</name>
    <dbReference type="NCBI Taxonomy" id="84645"/>
    <lineage>
        <taxon>Eukaryota</taxon>
        <taxon>Metazoa</taxon>
        <taxon>Chordata</taxon>
        <taxon>Craniata</taxon>
        <taxon>Vertebrata</taxon>
        <taxon>Euteleostomi</taxon>
        <taxon>Actinopterygii</taxon>
        <taxon>Neopterygii</taxon>
        <taxon>Teleostei</taxon>
        <taxon>Ostariophysi</taxon>
        <taxon>Cypriniformes</taxon>
        <taxon>Cyprinidae</taxon>
        <taxon>Labeoninae</taxon>
        <taxon>Labeonini</taxon>
        <taxon>Labeo</taxon>
    </lineage>
</organism>
<proteinExistence type="predicted"/>
<feature type="compositionally biased region" description="Polar residues" evidence="1">
    <location>
        <begin position="19"/>
        <end position="34"/>
    </location>
</feature>
<keyword evidence="3" id="KW-1185">Reference proteome</keyword>
<dbReference type="AlphaFoldDB" id="A0A498LED8"/>
<feature type="region of interest" description="Disordered" evidence="1">
    <location>
        <begin position="19"/>
        <end position="70"/>
    </location>
</feature>
<accession>A0A498LED8</accession>
<sequence>MKCFSCGVYGHTKLKCTNNKVTEQNETEPRTPSEQVAPAIVNGIQDGSDKTDERAESDSLSKGNENPKEDALISHTENVGKCSVNTNECVNVRSAASGESETVAAGNIDSAHPMEPDKLVGVGESRDSQASVGLSQVDVDQLSEGGSTGTVQLTALLIHIGLLHQRYCQLHQSSVLLT</sequence>
<feature type="compositionally biased region" description="Basic and acidic residues" evidence="1">
    <location>
        <begin position="47"/>
        <end position="70"/>
    </location>
</feature>